<comment type="caution">
    <text evidence="3">The sequence shown here is derived from an EMBL/GenBank/DDBJ whole genome shotgun (WGS) entry which is preliminary data.</text>
</comment>
<dbReference type="FunFam" id="1.25.10.10:FF:000561">
    <property type="entry name" value="ARM repeat superfamily protein"/>
    <property type="match status" value="1"/>
</dbReference>
<reference evidence="3 4" key="1">
    <citation type="journal article" date="2020" name="IScience">
        <title>Genome Sequencing of the Endangered Kingdonia uniflora (Circaeasteraceae, Ranunculales) Reveals Potential Mechanisms of Evolutionary Specialization.</title>
        <authorList>
            <person name="Sun Y."/>
            <person name="Deng T."/>
            <person name="Zhang A."/>
            <person name="Moore M.J."/>
            <person name="Landis J.B."/>
            <person name="Lin N."/>
            <person name="Zhang H."/>
            <person name="Zhang X."/>
            <person name="Huang J."/>
            <person name="Zhang X."/>
            <person name="Sun H."/>
            <person name="Wang H."/>
        </authorList>
    </citation>
    <scope>NUCLEOTIDE SEQUENCE [LARGE SCALE GENOMIC DNA]</scope>
    <source>
        <strain evidence="3">TB1705</strain>
        <tissue evidence="3">Leaf</tissue>
    </source>
</reference>
<accession>A0A7J7MKQ5</accession>
<evidence type="ECO:0000313" key="3">
    <source>
        <dbReference type="EMBL" id="KAF6155402.1"/>
    </source>
</evidence>
<feature type="domain" description="U-box" evidence="2">
    <location>
        <begin position="8"/>
        <end position="266"/>
    </location>
</feature>
<gene>
    <name evidence="3" type="ORF">GIB67_019928</name>
</gene>
<evidence type="ECO:0000313" key="4">
    <source>
        <dbReference type="Proteomes" id="UP000541444"/>
    </source>
</evidence>
<dbReference type="OrthoDB" id="7537227at2759"/>
<dbReference type="AlphaFoldDB" id="A0A7J7MKQ5"/>
<dbReference type="Gene3D" id="1.25.10.10">
    <property type="entry name" value="Leucine-rich Repeat Variant"/>
    <property type="match status" value="1"/>
</dbReference>
<sequence length="305" mass="32535">MEVKRITVRSLVKRLSSVSEQTQTMAICELRLMSKQDPETRSLISESEEAIPILTETLYSSSPIAQENAVATLLNLSISNRDRLMSTRGLLDALSHLLRLPSATHDSIQIAAATLYSLLTVDHYRPIIGAKRDIIFGLVSIVSNVNSPPRSIKDGLKALFGISLYPLNRPTMVDLGCVKPLFSLVVNDGRVGIVEDASAVIAQVAGCYESGDAFRKVNGIGVLVDLLDSDSGSSERSKENAVSALLNLIQTGGEKLAEEVQEIGGMVVFDGALDVAGNGSSKGKSKALALMNLLDGGGHSWTSAR</sequence>
<dbReference type="InterPro" id="IPR058678">
    <property type="entry name" value="ARM_PUB"/>
</dbReference>
<keyword evidence="1" id="KW-0833">Ubl conjugation pathway</keyword>
<evidence type="ECO:0000259" key="2">
    <source>
        <dbReference type="Pfam" id="PF25598"/>
    </source>
</evidence>
<protein>
    <recommendedName>
        <fullName evidence="2">U-box domain-containing protein</fullName>
    </recommendedName>
</protein>
<evidence type="ECO:0000256" key="1">
    <source>
        <dbReference type="ARBA" id="ARBA00022786"/>
    </source>
</evidence>
<dbReference type="Pfam" id="PF25598">
    <property type="entry name" value="ARM_PUB"/>
    <property type="match status" value="1"/>
</dbReference>
<dbReference type="InterPro" id="IPR000225">
    <property type="entry name" value="Armadillo"/>
</dbReference>
<organism evidence="3 4">
    <name type="scientific">Kingdonia uniflora</name>
    <dbReference type="NCBI Taxonomy" id="39325"/>
    <lineage>
        <taxon>Eukaryota</taxon>
        <taxon>Viridiplantae</taxon>
        <taxon>Streptophyta</taxon>
        <taxon>Embryophyta</taxon>
        <taxon>Tracheophyta</taxon>
        <taxon>Spermatophyta</taxon>
        <taxon>Magnoliopsida</taxon>
        <taxon>Ranunculales</taxon>
        <taxon>Circaeasteraceae</taxon>
        <taxon>Kingdonia</taxon>
    </lineage>
</organism>
<name>A0A7J7MKQ5_9MAGN</name>
<dbReference type="InterPro" id="IPR011989">
    <property type="entry name" value="ARM-like"/>
</dbReference>
<keyword evidence="4" id="KW-1185">Reference proteome</keyword>
<dbReference type="PANTHER" id="PTHR23315:SF238">
    <property type="entry name" value="ARM REPEAT SUPERFAMILY PROTEIN"/>
    <property type="match status" value="1"/>
</dbReference>
<dbReference type="EMBL" id="JACGCM010001428">
    <property type="protein sequence ID" value="KAF6155402.1"/>
    <property type="molecule type" value="Genomic_DNA"/>
</dbReference>
<dbReference type="SMART" id="SM00185">
    <property type="entry name" value="ARM"/>
    <property type="match status" value="3"/>
</dbReference>
<dbReference type="Proteomes" id="UP000541444">
    <property type="component" value="Unassembled WGS sequence"/>
</dbReference>
<dbReference type="PANTHER" id="PTHR23315">
    <property type="entry name" value="U BOX DOMAIN-CONTAINING"/>
    <property type="match status" value="1"/>
</dbReference>
<dbReference type="InterPro" id="IPR016024">
    <property type="entry name" value="ARM-type_fold"/>
</dbReference>
<proteinExistence type="predicted"/>
<dbReference type="SUPFAM" id="SSF48371">
    <property type="entry name" value="ARM repeat"/>
    <property type="match status" value="1"/>
</dbReference>